<dbReference type="InterPro" id="IPR025700">
    <property type="entry name" value="Lys/Orn_oxygenase"/>
</dbReference>
<evidence type="ECO:0000256" key="10">
    <source>
        <dbReference type="ARBA" id="ARBA00029939"/>
    </source>
</evidence>
<evidence type="ECO:0000256" key="13">
    <source>
        <dbReference type="ARBA" id="ARBA00032738"/>
    </source>
</evidence>
<keyword evidence="7" id="KW-0274">FAD</keyword>
<name>A0ABT7MNH8_9BACL</name>
<evidence type="ECO:0000256" key="8">
    <source>
        <dbReference type="ARBA" id="ARBA00022857"/>
    </source>
</evidence>
<keyword evidence="8" id="KW-0521">NADP</keyword>
<organism evidence="15 16">
    <name type="scientific">Exiguobacterium mexicanum</name>
    <dbReference type="NCBI Taxonomy" id="340146"/>
    <lineage>
        <taxon>Bacteria</taxon>
        <taxon>Bacillati</taxon>
        <taxon>Bacillota</taxon>
        <taxon>Bacilli</taxon>
        <taxon>Bacillales</taxon>
        <taxon>Bacillales Family XII. Incertae Sedis</taxon>
        <taxon>Exiguobacterium</taxon>
    </lineage>
</organism>
<evidence type="ECO:0000256" key="7">
    <source>
        <dbReference type="ARBA" id="ARBA00022827"/>
    </source>
</evidence>
<keyword evidence="15" id="KW-0503">Monooxygenase</keyword>
<keyword evidence="16" id="KW-1185">Reference proteome</keyword>
<evidence type="ECO:0000256" key="5">
    <source>
        <dbReference type="ARBA" id="ARBA00016406"/>
    </source>
</evidence>
<comment type="cofactor">
    <cofactor evidence="1">
        <name>FAD</name>
        <dbReference type="ChEBI" id="CHEBI:57692"/>
    </cofactor>
</comment>
<dbReference type="EC" id="1.14.13.59" evidence="4"/>
<dbReference type="Proteomes" id="UP001230807">
    <property type="component" value="Unassembled WGS sequence"/>
</dbReference>
<dbReference type="Pfam" id="PF13434">
    <property type="entry name" value="Lys_Orn_oxgnase"/>
    <property type="match status" value="1"/>
</dbReference>
<evidence type="ECO:0000256" key="12">
    <source>
        <dbReference type="ARBA" id="ARBA00032493"/>
    </source>
</evidence>
<dbReference type="RefSeq" id="WP_286038323.1">
    <property type="nucleotide sequence ID" value="NZ_CP183077.1"/>
</dbReference>
<evidence type="ECO:0000256" key="2">
    <source>
        <dbReference type="ARBA" id="ARBA00004924"/>
    </source>
</evidence>
<dbReference type="EMBL" id="JASWER010000004">
    <property type="protein sequence ID" value="MDL5376747.1"/>
    <property type="molecule type" value="Genomic_DNA"/>
</dbReference>
<evidence type="ECO:0000256" key="6">
    <source>
        <dbReference type="ARBA" id="ARBA00022630"/>
    </source>
</evidence>
<dbReference type="Gene3D" id="3.50.50.60">
    <property type="entry name" value="FAD/NAD(P)-binding domain"/>
    <property type="match status" value="1"/>
</dbReference>
<dbReference type="SUPFAM" id="SSF51905">
    <property type="entry name" value="FAD/NAD(P)-binding domain"/>
    <property type="match status" value="2"/>
</dbReference>
<comment type="similarity">
    <text evidence="3">Belongs to the lysine N(6)-hydroxylase/L-ornithine N(5)-oxygenase family.</text>
</comment>
<gene>
    <name evidence="15" type="ORF">QR695_06970</name>
</gene>
<comment type="catalytic activity">
    <reaction evidence="14">
        <text>L-lysine + NADPH + O2 = N(6)-hydroxy-L-lysine + NADP(+) + H2O</text>
        <dbReference type="Rhea" id="RHEA:23228"/>
        <dbReference type="ChEBI" id="CHEBI:15377"/>
        <dbReference type="ChEBI" id="CHEBI:15379"/>
        <dbReference type="ChEBI" id="CHEBI:32551"/>
        <dbReference type="ChEBI" id="CHEBI:57783"/>
        <dbReference type="ChEBI" id="CHEBI:57820"/>
        <dbReference type="ChEBI" id="CHEBI:58349"/>
        <dbReference type="EC" id="1.14.13.59"/>
    </reaction>
</comment>
<keyword evidence="9" id="KW-0560">Oxidoreductase</keyword>
<comment type="caution">
    <text evidence="15">The sequence shown here is derived from an EMBL/GenBank/DDBJ whole genome shotgun (WGS) entry which is preliminary data.</text>
</comment>
<dbReference type="PANTHER" id="PTHR42802:SF1">
    <property type="entry name" value="L-ORNITHINE N(5)-MONOOXYGENASE"/>
    <property type="match status" value="1"/>
</dbReference>
<evidence type="ECO:0000256" key="14">
    <source>
        <dbReference type="ARBA" id="ARBA00048407"/>
    </source>
</evidence>
<evidence type="ECO:0000256" key="3">
    <source>
        <dbReference type="ARBA" id="ARBA00007588"/>
    </source>
</evidence>
<proteinExistence type="inferred from homology"/>
<evidence type="ECO:0000256" key="11">
    <source>
        <dbReference type="ARBA" id="ARBA00031158"/>
    </source>
</evidence>
<dbReference type="GO" id="GO:0004497">
    <property type="term" value="F:monooxygenase activity"/>
    <property type="evidence" value="ECO:0007669"/>
    <property type="project" value="UniProtKB-KW"/>
</dbReference>
<evidence type="ECO:0000313" key="15">
    <source>
        <dbReference type="EMBL" id="MDL5376747.1"/>
    </source>
</evidence>
<evidence type="ECO:0000256" key="4">
    <source>
        <dbReference type="ARBA" id="ARBA00013076"/>
    </source>
</evidence>
<dbReference type="InterPro" id="IPR036188">
    <property type="entry name" value="FAD/NAD-bd_sf"/>
</dbReference>
<reference evidence="15 16" key="1">
    <citation type="submission" date="2023-06" db="EMBL/GenBank/DDBJ databases">
        <title>Influencing factors and mechanism of Cr(VI) reduction by facultative anaerobic Exiguobacterium sp. PY14.</title>
        <authorList>
            <person name="Zou L."/>
        </authorList>
    </citation>
    <scope>NUCLEOTIDE SEQUENCE [LARGE SCALE GENOMIC DNA]</scope>
    <source>
        <strain evidence="15 16">PY14</strain>
    </source>
</reference>
<protein>
    <recommendedName>
        <fullName evidence="5">L-lysine N6-monooxygenase MbtG</fullName>
        <ecNumber evidence="4">1.14.13.59</ecNumber>
    </recommendedName>
    <alternativeName>
        <fullName evidence="13">Lysine 6-N-hydroxylase</fullName>
    </alternativeName>
    <alternativeName>
        <fullName evidence="12">Lysine N6-hydroxylase</fullName>
    </alternativeName>
    <alternativeName>
        <fullName evidence="10">Lysine-N-oxygenase</fullName>
    </alternativeName>
    <alternativeName>
        <fullName evidence="11">Mycobactin synthase protein G</fullName>
    </alternativeName>
</protein>
<evidence type="ECO:0000313" key="16">
    <source>
        <dbReference type="Proteomes" id="UP001230807"/>
    </source>
</evidence>
<sequence>MEQVDFVAIGCGPYNLGLMALNEATSLKGVCFEEREDFKWHEGMLLESATMQTHYLYDLVTLADPTNRHSYLNYLKQNGRLQTFIVQESPTIPRTEFNRYLQSVAASLDTIKFSHRVTDVRPAADGFLVTVETPDGETVLSSRHVVIGTGAEPLVPDAFQDVVHTSSYRMERERLLETDRIVVIGSGQSAAEVYLDLLTRSDKMRQRIDWVTRSDVFESLESGKLGEEIFSLPYVDYFNRLPYAERDQLGKAFERFRNGVNPETLRAIYGLLYHRTADGSEQATNLYTQIEIDHIAHEIVYTVEGTQQYTGQSFTGEYDAVVAATGYRPRIPTWVERFEIEWEAEQQWRVNSRYQIATKTTLAGGLFTYTNLEHSHGPAATNLGMAVYRNAIMLNEMMGETVFDVAAQQPFTSF</sequence>
<comment type="pathway">
    <text evidence="2">Siderophore biosynthesis.</text>
</comment>
<keyword evidence="6" id="KW-0285">Flavoprotein</keyword>
<dbReference type="PANTHER" id="PTHR42802">
    <property type="entry name" value="MONOOXYGENASE"/>
    <property type="match status" value="1"/>
</dbReference>
<evidence type="ECO:0000256" key="9">
    <source>
        <dbReference type="ARBA" id="ARBA00023002"/>
    </source>
</evidence>
<accession>A0ABT7MNH8</accession>
<evidence type="ECO:0000256" key="1">
    <source>
        <dbReference type="ARBA" id="ARBA00001974"/>
    </source>
</evidence>